<reference evidence="9 10" key="1">
    <citation type="submission" date="2020-08" db="EMBL/GenBank/DDBJ databases">
        <title>Sequencing the genomes of 1000 actinobacteria strains.</title>
        <authorList>
            <person name="Klenk H.-P."/>
        </authorList>
    </citation>
    <scope>NUCLEOTIDE SEQUENCE [LARGE SCALE GENOMIC DNA]</scope>
    <source>
        <strain evidence="9 10">DSM 45886</strain>
    </source>
</reference>
<keyword evidence="3" id="KW-0813">Transport</keyword>
<keyword evidence="4" id="KW-1003">Cell membrane</keyword>
<dbReference type="Pfam" id="PF04066">
    <property type="entry name" value="MrpF_PhaF"/>
    <property type="match status" value="1"/>
</dbReference>
<protein>
    <submittedName>
        <fullName evidence="9">Multicomponent Na+:H+ antiporter subunit F</fullName>
    </submittedName>
</protein>
<evidence type="ECO:0000256" key="1">
    <source>
        <dbReference type="ARBA" id="ARBA00004651"/>
    </source>
</evidence>
<comment type="caution">
    <text evidence="9">The sequence shown here is derived from an EMBL/GenBank/DDBJ whole genome shotgun (WGS) entry which is preliminary data.</text>
</comment>
<feature type="transmembrane region" description="Helical" evidence="8">
    <location>
        <begin position="60"/>
        <end position="82"/>
    </location>
</feature>
<evidence type="ECO:0000256" key="8">
    <source>
        <dbReference type="SAM" id="Phobius"/>
    </source>
</evidence>
<evidence type="ECO:0000256" key="2">
    <source>
        <dbReference type="ARBA" id="ARBA00009212"/>
    </source>
</evidence>
<evidence type="ECO:0000256" key="4">
    <source>
        <dbReference type="ARBA" id="ARBA00022475"/>
    </source>
</evidence>
<sequence>MTAVVVIVTALLAIAAVLALIRIARGPSLLDRVVATDVLLSVVVGALGAEAAINRHATTLPIMVVLSILGFVGSVGVVRFVAREES</sequence>
<evidence type="ECO:0000313" key="9">
    <source>
        <dbReference type="EMBL" id="MBB4957364.1"/>
    </source>
</evidence>
<evidence type="ECO:0000256" key="7">
    <source>
        <dbReference type="ARBA" id="ARBA00023136"/>
    </source>
</evidence>
<proteinExistence type="inferred from homology"/>
<name>A0A7W7WNB8_9ACTN</name>
<dbReference type="InterPro" id="IPR007208">
    <property type="entry name" value="MrpF/PhaF-like"/>
</dbReference>
<keyword evidence="7 8" id="KW-0472">Membrane</keyword>
<dbReference type="GO" id="GO:0005886">
    <property type="term" value="C:plasma membrane"/>
    <property type="evidence" value="ECO:0007669"/>
    <property type="project" value="UniProtKB-SubCell"/>
</dbReference>
<dbReference type="RefSeq" id="WP_184533311.1">
    <property type="nucleotide sequence ID" value="NZ_JACHJW010000001.1"/>
</dbReference>
<evidence type="ECO:0000256" key="3">
    <source>
        <dbReference type="ARBA" id="ARBA00022448"/>
    </source>
</evidence>
<organism evidence="9 10">
    <name type="scientific">Micromonospora polyrhachis</name>
    <dbReference type="NCBI Taxonomy" id="1282883"/>
    <lineage>
        <taxon>Bacteria</taxon>
        <taxon>Bacillati</taxon>
        <taxon>Actinomycetota</taxon>
        <taxon>Actinomycetes</taxon>
        <taxon>Micromonosporales</taxon>
        <taxon>Micromonosporaceae</taxon>
        <taxon>Micromonospora</taxon>
    </lineage>
</organism>
<comment type="subcellular location">
    <subcellularLocation>
        <location evidence="1">Cell membrane</location>
        <topology evidence="1">Multi-pass membrane protein</topology>
    </subcellularLocation>
</comment>
<keyword evidence="10" id="KW-1185">Reference proteome</keyword>
<dbReference type="PANTHER" id="PTHR34702">
    <property type="entry name" value="NA(+)/H(+) ANTIPORTER SUBUNIT F1"/>
    <property type="match status" value="1"/>
</dbReference>
<dbReference type="PANTHER" id="PTHR34702:SF1">
    <property type="entry name" value="NA(+)_H(+) ANTIPORTER SUBUNIT F"/>
    <property type="match status" value="1"/>
</dbReference>
<feature type="transmembrane region" description="Helical" evidence="8">
    <location>
        <begin position="29"/>
        <end position="48"/>
    </location>
</feature>
<comment type="similarity">
    <text evidence="2">Belongs to the CPA3 antiporters (TC 2.A.63) subunit F family.</text>
</comment>
<evidence type="ECO:0000256" key="5">
    <source>
        <dbReference type="ARBA" id="ARBA00022692"/>
    </source>
</evidence>
<keyword evidence="6 8" id="KW-1133">Transmembrane helix</keyword>
<accession>A0A7W7WNB8</accession>
<dbReference type="AlphaFoldDB" id="A0A7W7WNB8"/>
<dbReference type="EMBL" id="JACHJW010000001">
    <property type="protein sequence ID" value="MBB4957364.1"/>
    <property type="molecule type" value="Genomic_DNA"/>
</dbReference>
<evidence type="ECO:0000313" key="10">
    <source>
        <dbReference type="Proteomes" id="UP000578819"/>
    </source>
</evidence>
<keyword evidence="5 8" id="KW-0812">Transmembrane</keyword>
<dbReference type="Proteomes" id="UP000578819">
    <property type="component" value="Unassembled WGS sequence"/>
</dbReference>
<dbReference type="GO" id="GO:0015385">
    <property type="term" value="F:sodium:proton antiporter activity"/>
    <property type="evidence" value="ECO:0007669"/>
    <property type="project" value="TreeGrafter"/>
</dbReference>
<evidence type="ECO:0000256" key="6">
    <source>
        <dbReference type="ARBA" id="ARBA00022989"/>
    </source>
</evidence>
<gene>
    <name evidence="9" type="ORF">FHR38_001097</name>
</gene>